<proteinExistence type="predicted"/>
<organism evidence="2 3">
    <name type="scientific">Dreissena polymorpha</name>
    <name type="common">Zebra mussel</name>
    <name type="synonym">Mytilus polymorpha</name>
    <dbReference type="NCBI Taxonomy" id="45954"/>
    <lineage>
        <taxon>Eukaryota</taxon>
        <taxon>Metazoa</taxon>
        <taxon>Spiralia</taxon>
        <taxon>Lophotrochozoa</taxon>
        <taxon>Mollusca</taxon>
        <taxon>Bivalvia</taxon>
        <taxon>Autobranchia</taxon>
        <taxon>Heteroconchia</taxon>
        <taxon>Euheterodonta</taxon>
        <taxon>Imparidentia</taxon>
        <taxon>Neoheterodontei</taxon>
        <taxon>Myida</taxon>
        <taxon>Dreissenoidea</taxon>
        <taxon>Dreissenidae</taxon>
        <taxon>Dreissena</taxon>
    </lineage>
</organism>
<protein>
    <submittedName>
        <fullName evidence="2">Uncharacterized protein</fullName>
    </submittedName>
</protein>
<comment type="caution">
    <text evidence="2">The sequence shown here is derived from an EMBL/GenBank/DDBJ whole genome shotgun (WGS) entry which is preliminary data.</text>
</comment>
<reference evidence="2" key="2">
    <citation type="submission" date="2020-11" db="EMBL/GenBank/DDBJ databases">
        <authorList>
            <person name="McCartney M.A."/>
            <person name="Auch B."/>
            <person name="Kono T."/>
            <person name="Mallez S."/>
            <person name="Becker A."/>
            <person name="Gohl D.M."/>
            <person name="Silverstein K.A.T."/>
            <person name="Koren S."/>
            <person name="Bechman K.B."/>
            <person name="Herman A."/>
            <person name="Abrahante J.E."/>
            <person name="Garbe J."/>
        </authorList>
    </citation>
    <scope>NUCLEOTIDE SEQUENCE</scope>
    <source>
        <strain evidence="2">Duluth1</strain>
        <tissue evidence="2">Whole animal</tissue>
    </source>
</reference>
<reference evidence="2" key="1">
    <citation type="journal article" date="2019" name="bioRxiv">
        <title>The Genome of the Zebra Mussel, Dreissena polymorpha: A Resource for Invasive Species Research.</title>
        <authorList>
            <person name="McCartney M.A."/>
            <person name="Auch B."/>
            <person name="Kono T."/>
            <person name="Mallez S."/>
            <person name="Zhang Y."/>
            <person name="Obille A."/>
            <person name="Becker A."/>
            <person name="Abrahante J.E."/>
            <person name="Garbe J."/>
            <person name="Badalamenti J.P."/>
            <person name="Herman A."/>
            <person name="Mangelson H."/>
            <person name="Liachko I."/>
            <person name="Sullivan S."/>
            <person name="Sone E.D."/>
            <person name="Koren S."/>
            <person name="Silverstein K.A.T."/>
            <person name="Beckman K.B."/>
            <person name="Gohl D.M."/>
        </authorList>
    </citation>
    <scope>NUCLEOTIDE SEQUENCE</scope>
    <source>
        <strain evidence="2">Duluth1</strain>
        <tissue evidence="2">Whole animal</tissue>
    </source>
</reference>
<dbReference type="EMBL" id="JAIWYP010000004">
    <property type="protein sequence ID" value="KAH3830747.1"/>
    <property type="molecule type" value="Genomic_DNA"/>
</dbReference>
<sequence length="52" mass="5889">MVHTNSDTYFLQLACTQWLMFHGCTMQSLSQSGQKPARSRPPTLYGPENNLT</sequence>
<dbReference type="Proteomes" id="UP000828390">
    <property type="component" value="Unassembled WGS sequence"/>
</dbReference>
<dbReference type="AlphaFoldDB" id="A0A9D4HF34"/>
<evidence type="ECO:0000313" key="3">
    <source>
        <dbReference type="Proteomes" id="UP000828390"/>
    </source>
</evidence>
<accession>A0A9D4HF34</accession>
<evidence type="ECO:0000313" key="2">
    <source>
        <dbReference type="EMBL" id="KAH3830747.1"/>
    </source>
</evidence>
<keyword evidence="3" id="KW-1185">Reference proteome</keyword>
<feature type="region of interest" description="Disordered" evidence="1">
    <location>
        <begin position="30"/>
        <end position="52"/>
    </location>
</feature>
<name>A0A9D4HF34_DREPO</name>
<evidence type="ECO:0000256" key="1">
    <source>
        <dbReference type="SAM" id="MobiDB-lite"/>
    </source>
</evidence>
<gene>
    <name evidence="2" type="ORF">DPMN_103998</name>
</gene>